<evidence type="ECO:0000259" key="2">
    <source>
        <dbReference type="Pfam" id="PF02342"/>
    </source>
</evidence>
<dbReference type="Pfam" id="PF02342">
    <property type="entry name" value="TerD"/>
    <property type="match status" value="1"/>
</dbReference>
<feature type="compositionally biased region" description="Pro residues" evidence="1">
    <location>
        <begin position="258"/>
        <end position="273"/>
    </location>
</feature>
<evidence type="ECO:0000313" key="3">
    <source>
        <dbReference type="EMBL" id="QHA06710.1"/>
    </source>
</evidence>
<feature type="region of interest" description="Disordered" evidence="1">
    <location>
        <begin position="290"/>
        <end position="369"/>
    </location>
</feature>
<dbReference type="CDD" id="cd06974">
    <property type="entry name" value="TerD_like"/>
    <property type="match status" value="1"/>
</dbReference>
<accession>A0A6I6N9R2</accession>
<dbReference type="InterPro" id="IPR002838">
    <property type="entry name" value="AIM24"/>
</dbReference>
<sequence length="591" mass="61321">MAREFQRGHKARISDLTAGTDLYVGVQISAPGLTFDISCFGLDGDERLSDDRYFVFFNQPKSPEESLQLLGAQAGDTESFRVTLDRIPAHIRKLSFTATVDGAGQMSQIAPGYLRIVAGGEEVARYSFDGAEFSTERAVMLGDIYFKDAWRFAAVGQGFDGGLEALLKNFGGEVLEEEPPAAPQAPQTGAAPGFAPPAQATTPPAFAAPAAPAAAPAPNPAPQPAAQSYAAPSGSTPLQGFPPPAGSTPPQGFTPQPGHTPPGQTPPPPPAPAPNVHAAPTVIAPLGAQAAGMVPPPAPAPSPYGQPQQQQPSYGGRPGAPVPPGHGQQPPSYGGQPAAPMPPGYGQQPSYGQIPGQQTAGYAAPQGAPQGGAGVTAALQMYKETPTGQRWTLQNTKLVRVDLGIGGQPVLARQGSMVLYQGKVDFGYKGAGFAGRIVGHATGQEMQLMRCTGNGQVFLAENATQLHAIELQGDAICVSAENVLAFDEGLHHEVRRIEGHGIPGGALFTMQFQGTGTVVVKTHGTPVVLPVTPTTFADCNAVVAWSAASQVIVSSQVRMRRNAYPGDTGESVNLQFRGAPGNFIVVQPYEV</sequence>
<feature type="domain" description="TerD" evidence="2">
    <location>
        <begin position="1"/>
        <end position="170"/>
    </location>
</feature>
<name>A0A6I6N9R2_9ACTN</name>
<proteinExistence type="predicted"/>
<keyword evidence="4" id="KW-1185">Reference proteome</keyword>
<dbReference type="Pfam" id="PF01987">
    <property type="entry name" value="AIM24"/>
    <property type="match status" value="1"/>
</dbReference>
<dbReference type="Gene3D" id="3.60.160.10">
    <property type="entry name" value="Mitochondrial biogenesis AIM24"/>
    <property type="match status" value="1"/>
</dbReference>
<dbReference type="InterPro" id="IPR003325">
    <property type="entry name" value="TerD"/>
</dbReference>
<feature type="compositionally biased region" description="Low complexity" evidence="1">
    <location>
        <begin position="305"/>
        <end position="315"/>
    </location>
</feature>
<dbReference type="SUPFAM" id="SSF51219">
    <property type="entry name" value="TRAP-like"/>
    <property type="match status" value="1"/>
</dbReference>
<dbReference type="PANTHER" id="PTHR32097:SF3">
    <property type="entry name" value="TELLURITE RESISTANCE PROTEIN"/>
    <property type="match status" value="1"/>
</dbReference>
<dbReference type="PANTHER" id="PTHR32097">
    <property type="entry name" value="CAMP-BINDING PROTEIN 1-RELATED"/>
    <property type="match status" value="1"/>
</dbReference>
<dbReference type="RefSeq" id="WP_158924540.1">
    <property type="nucleotide sequence ID" value="NZ_CP047020.1"/>
</dbReference>
<dbReference type="InterPro" id="IPR016031">
    <property type="entry name" value="Trp_RNA-bd_attenuator-like_dom"/>
</dbReference>
<feature type="compositionally biased region" description="Pro residues" evidence="1">
    <location>
        <begin position="294"/>
        <end position="304"/>
    </location>
</feature>
<protein>
    <submittedName>
        <fullName evidence="3">Stress protein</fullName>
    </submittedName>
</protein>
<feature type="region of interest" description="Disordered" evidence="1">
    <location>
        <begin position="176"/>
        <end position="278"/>
    </location>
</feature>
<gene>
    <name evidence="3" type="ORF">GQF42_28545</name>
</gene>
<dbReference type="AlphaFoldDB" id="A0A6I6N9R2"/>
<organism evidence="3 4">
    <name type="scientific">Streptomyces broussonetiae</name>
    <dbReference type="NCBI Taxonomy" id="2686304"/>
    <lineage>
        <taxon>Bacteria</taxon>
        <taxon>Bacillati</taxon>
        <taxon>Actinomycetota</taxon>
        <taxon>Actinomycetes</taxon>
        <taxon>Kitasatosporales</taxon>
        <taxon>Streptomycetaceae</taxon>
        <taxon>Streptomyces</taxon>
    </lineage>
</organism>
<dbReference type="KEGG" id="sbro:GQF42_28545"/>
<dbReference type="Gene3D" id="2.60.60.30">
    <property type="entry name" value="sav2460 like domains"/>
    <property type="match status" value="1"/>
</dbReference>
<dbReference type="Proteomes" id="UP000436138">
    <property type="component" value="Chromosome"/>
</dbReference>
<reference evidence="3 4" key="1">
    <citation type="submission" date="2019-12" db="EMBL/GenBank/DDBJ databases">
        <title>Streptomyces sp. strain T44 isolated from rhizosphere soil of Broussonetia papyrifera.</title>
        <authorList>
            <person name="Mo P."/>
        </authorList>
    </citation>
    <scope>NUCLEOTIDE SEQUENCE [LARGE SCALE GENOMIC DNA]</scope>
    <source>
        <strain evidence="3 4">T44</strain>
    </source>
</reference>
<dbReference type="InterPro" id="IPR036983">
    <property type="entry name" value="AIM24_sf"/>
</dbReference>
<evidence type="ECO:0000256" key="1">
    <source>
        <dbReference type="SAM" id="MobiDB-lite"/>
    </source>
</evidence>
<feature type="compositionally biased region" description="Low complexity" evidence="1">
    <location>
        <begin position="184"/>
        <end position="214"/>
    </location>
</feature>
<dbReference type="EMBL" id="CP047020">
    <property type="protein sequence ID" value="QHA06710.1"/>
    <property type="molecule type" value="Genomic_DNA"/>
</dbReference>
<feature type="compositionally biased region" description="Low complexity" evidence="1">
    <location>
        <begin position="248"/>
        <end position="257"/>
    </location>
</feature>
<dbReference type="InterPro" id="IPR051324">
    <property type="entry name" value="Stress/Tellurium_Resist"/>
</dbReference>
<evidence type="ECO:0000313" key="4">
    <source>
        <dbReference type="Proteomes" id="UP000436138"/>
    </source>
</evidence>
<feature type="compositionally biased region" description="Low complexity" evidence="1">
    <location>
        <begin position="355"/>
        <end position="368"/>
    </location>
</feature>